<accession>A0A5S5DDQ8</accession>
<evidence type="ECO:0000313" key="2">
    <source>
        <dbReference type="Proteomes" id="UP000325105"/>
    </source>
</evidence>
<comment type="caution">
    <text evidence="1">The sequence shown here is derived from an EMBL/GenBank/DDBJ whole genome shotgun (WGS) entry which is preliminary data.</text>
</comment>
<reference evidence="1 2" key="1">
    <citation type="submission" date="2019-07" db="EMBL/GenBank/DDBJ databases">
        <title>Genomic Encyclopedia of Archaeal and Bacterial Type Strains, Phase II (KMG-II): from individual species to whole genera.</title>
        <authorList>
            <person name="Goeker M."/>
        </authorList>
    </citation>
    <scope>NUCLEOTIDE SEQUENCE [LARGE SCALE GENOMIC DNA]</scope>
    <source>
        <strain evidence="1 2">DSM 18850</strain>
    </source>
</reference>
<dbReference type="AlphaFoldDB" id="A0A5S5DDQ8"/>
<evidence type="ECO:0000313" key="1">
    <source>
        <dbReference type="EMBL" id="TYP94173.1"/>
    </source>
</evidence>
<keyword evidence="2" id="KW-1185">Reference proteome</keyword>
<dbReference type="EMBL" id="VNHX01000013">
    <property type="protein sequence ID" value="TYP94173.1"/>
    <property type="molecule type" value="Genomic_DNA"/>
</dbReference>
<sequence length="73" mass="8419">MDTWSAIEREAALRRIMLCAFGFICIFKAKPFLLCETGGKRPLSQRLPAEQFCYPIIKYDKLSRTSFPRSDQG</sequence>
<proteinExistence type="predicted"/>
<gene>
    <name evidence="1" type="ORF">BC792_11341</name>
</gene>
<dbReference type="Proteomes" id="UP000325105">
    <property type="component" value="Unassembled WGS sequence"/>
</dbReference>
<name>A0A5S5DDQ8_9SPHI</name>
<organism evidence="1 2">
    <name type="scientific">Sphingobacterium allocomposti</name>
    <dbReference type="NCBI Taxonomy" id="415956"/>
    <lineage>
        <taxon>Bacteria</taxon>
        <taxon>Pseudomonadati</taxon>
        <taxon>Bacteroidota</taxon>
        <taxon>Sphingobacteriia</taxon>
        <taxon>Sphingobacteriales</taxon>
        <taxon>Sphingobacteriaceae</taxon>
        <taxon>Sphingobacterium</taxon>
    </lineage>
</organism>
<protein>
    <submittedName>
        <fullName evidence="1">Uncharacterized protein</fullName>
    </submittedName>
</protein>